<dbReference type="InterPro" id="IPR011006">
    <property type="entry name" value="CheY-like_superfamily"/>
</dbReference>
<comment type="caution">
    <text evidence="4">The sequence shown here is derived from an EMBL/GenBank/DDBJ whole genome shotgun (WGS) entry which is preliminary data.</text>
</comment>
<dbReference type="Pfam" id="PF03861">
    <property type="entry name" value="ANTAR"/>
    <property type="match status" value="1"/>
</dbReference>
<dbReference type="InterPro" id="IPR001789">
    <property type="entry name" value="Sig_transdc_resp-reg_receiver"/>
</dbReference>
<dbReference type="PROSITE" id="PS50110">
    <property type="entry name" value="RESPONSE_REGULATORY"/>
    <property type="match status" value="1"/>
</dbReference>
<dbReference type="Gene3D" id="3.40.50.2300">
    <property type="match status" value="1"/>
</dbReference>
<evidence type="ECO:0000256" key="1">
    <source>
        <dbReference type="PROSITE-ProRule" id="PRU00169"/>
    </source>
</evidence>
<evidence type="ECO:0000313" key="4">
    <source>
        <dbReference type="EMBL" id="TFF20490.1"/>
    </source>
</evidence>
<dbReference type="EMBL" id="SOZD01000005">
    <property type="protein sequence ID" value="TFF20490.1"/>
    <property type="molecule type" value="Genomic_DNA"/>
</dbReference>
<evidence type="ECO:0000259" key="3">
    <source>
        <dbReference type="PROSITE" id="PS50921"/>
    </source>
</evidence>
<dbReference type="InterPro" id="IPR036388">
    <property type="entry name" value="WH-like_DNA-bd_sf"/>
</dbReference>
<organism evidence="4 5">
    <name type="scientific">Jiella endophytica</name>
    <dbReference type="NCBI Taxonomy" id="2558362"/>
    <lineage>
        <taxon>Bacteria</taxon>
        <taxon>Pseudomonadati</taxon>
        <taxon>Pseudomonadota</taxon>
        <taxon>Alphaproteobacteria</taxon>
        <taxon>Hyphomicrobiales</taxon>
        <taxon>Aurantimonadaceae</taxon>
        <taxon>Jiella</taxon>
    </lineage>
</organism>
<keyword evidence="5" id="KW-1185">Reference proteome</keyword>
<dbReference type="Proteomes" id="UP000298179">
    <property type="component" value="Unassembled WGS sequence"/>
</dbReference>
<name>A0A4Y8RGA3_9HYPH</name>
<dbReference type="SMART" id="SM01012">
    <property type="entry name" value="ANTAR"/>
    <property type="match status" value="1"/>
</dbReference>
<sequence>MAAPRYVQNFSRRRALLVSDDQRLGAVLSPILSRLGLTLCQRSTAEAPLELGAADLDTALDIVLVDGDLARMPLIPRIRPDEQSPLVPVVGLVGVEAPSRLKTLMQLGATAFLAKPIHAGSVYSALYLAVNEHARKVGLASALEAHEQRRRQRRYVIKAVLKVMGERGCDDDAAFAFLRNQSMHARVSIESYCQFVVQRSAARDDREPEPAVRLRSAE</sequence>
<feature type="domain" description="Response regulatory" evidence="2">
    <location>
        <begin position="14"/>
        <end position="130"/>
    </location>
</feature>
<dbReference type="OrthoDB" id="6159164at2"/>
<protein>
    <submittedName>
        <fullName evidence="4">ANTAR domain-containing protein</fullName>
    </submittedName>
</protein>
<evidence type="ECO:0000313" key="5">
    <source>
        <dbReference type="Proteomes" id="UP000298179"/>
    </source>
</evidence>
<evidence type="ECO:0000259" key="2">
    <source>
        <dbReference type="PROSITE" id="PS50110"/>
    </source>
</evidence>
<dbReference type="SUPFAM" id="SSF52172">
    <property type="entry name" value="CheY-like"/>
    <property type="match status" value="1"/>
</dbReference>
<dbReference type="GO" id="GO:0003723">
    <property type="term" value="F:RNA binding"/>
    <property type="evidence" value="ECO:0007669"/>
    <property type="project" value="InterPro"/>
</dbReference>
<gene>
    <name evidence="4" type="ORF">E3C22_16405</name>
</gene>
<dbReference type="InterPro" id="IPR005561">
    <property type="entry name" value="ANTAR"/>
</dbReference>
<dbReference type="Gene3D" id="1.10.10.10">
    <property type="entry name" value="Winged helix-like DNA-binding domain superfamily/Winged helix DNA-binding domain"/>
    <property type="match status" value="1"/>
</dbReference>
<accession>A0A4Y8RGA3</accession>
<dbReference type="PROSITE" id="PS50921">
    <property type="entry name" value="ANTAR"/>
    <property type="match status" value="1"/>
</dbReference>
<feature type="modified residue" description="4-aspartylphosphate" evidence="1">
    <location>
        <position position="66"/>
    </location>
</feature>
<dbReference type="RefSeq" id="WP_134763139.1">
    <property type="nucleotide sequence ID" value="NZ_SOZD01000005.1"/>
</dbReference>
<proteinExistence type="predicted"/>
<reference evidence="4 5" key="1">
    <citation type="submission" date="2019-03" db="EMBL/GenBank/DDBJ databases">
        <title>Jiella endophytica sp. nov., a novel endophytic bacterium isolated from root of Ficus microcarpa Linn. f.</title>
        <authorList>
            <person name="Tuo L."/>
        </authorList>
    </citation>
    <scope>NUCLEOTIDE SEQUENCE [LARGE SCALE GENOMIC DNA]</scope>
    <source>
        <strain evidence="4 5">CBS5Q-3</strain>
    </source>
</reference>
<keyword evidence="1" id="KW-0597">Phosphoprotein</keyword>
<dbReference type="AlphaFoldDB" id="A0A4Y8RGA3"/>
<feature type="domain" description="ANTAR" evidence="3">
    <location>
        <begin position="136"/>
        <end position="197"/>
    </location>
</feature>
<dbReference type="GO" id="GO:0000160">
    <property type="term" value="P:phosphorelay signal transduction system"/>
    <property type="evidence" value="ECO:0007669"/>
    <property type="project" value="InterPro"/>
</dbReference>